<evidence type="ECO:0000313" key="2">
    <source>
        <dbReference type="Proteomes" id="UP001642409"/>
    </source>
</evidence>
<dbReference type="EMBL" id="CAXDID020000137">
    <property type="protein sequence ID" value="CAL6037766.1"/>
    <property type="molecule type" value="Genomic_DNA"/>
</dbReference>
<reference evidence="1 2" key="1">
    <citation type="submission" date="2024-07" db="EMBL/GenBank/DDBJ databases">
        <authorList>
            <person name="Akdeniz Z."/>
        </authorList>
    </citation>
    <scope>NUCLEOTIDE SEQUENCE [LARGE SCALE GENOMIC DNA]</scope>
</reference>
<dbReference type="SUPFAM" id="SSF52047">
    <property type="entry name" value="RNI-like"/>
    <property type="match status" value="1"/>
</dbReference>
<dbReference type="Gene3D" id="3.80.10.10">
    <property type="entry name" value="Ribonuclease Inhibitor"/>
    <property type="match status" value="1"/>
</dbReference>
<accession>A0ABP1JFV6</accession>
<gene>
    <name evidence="1" type="ORF">HINF_LOCUS37049</name>
</gene>
<dbReference type="InterPro" id="IPR032675">
    <property type="entry name" value="LRR_dom_sf"/>
</dbReference>
<sequence length="130" mass="15070">MVFNFKEQQKLNLTVNDLELENLEVMLLENNNMENDQLYNLAKLKKLHTPDVSKNNVDLKHIHSVTSLTKLYMRECDLKNIDLITSLEDLDLSSNIDIDLSPQHSYKINYGHFKYCQALPTVVVCLVGFE</sequence>
<keyword evidence="2" id="KW-1185">Reference proteome</keyword>
<organism evidence="1 2">
    <name type="scientific">Hexamita inflata</name>
    <dbReference type="NCBI Taxonomy" id="28002"/>
    <lineage>
        <taxon>Eukaryota</taxon>
        <taxon>Metamonada</taxon>
        <taxon>Diplomonadida</taxon>
        <taxon>Hexamitidae</taxon>
        <taxon>Hexamitinae</taxon>
        <taxon>Hexamita</taxon>
    </lineage>
</organism>
<proteinExistence type="predicted"/>
<protein>
    <submittedName>
        <fullName evidence="1">Leucine-rich_repeat domain superfamily</fullName>
    </submittedName>
</protein>
<comment type="caution">
    <text evidence="1">The sequence shown here is derived from an EMBL/GenBank/DDBJ whole genome shotgun (WGS) entry which is preliminary data.</text>
</comment>
<evidence type="ECO:0000313" key="1">
    <source>
        <dbReference type="EMBL" id="CAL6037766.1"/>
    </source>
</evidence>
<dbReference type="Proteomes" id="UP001642409">
    <property type="component" value="Unassembled WGS sequence"/>
</dbReference>
<name>A0ABP1JFV6_9EUKA</name>